<sequence length="102" mass="11312">MANVESLMRITWSIYWKHILSTILVGVVWTILSGLFIGLIGSLLRLSEEASILIRMATQLVAVFAASFFTLNYFLAESIGKNIRGKRLELVSDVPGETSDAH</sequence>
<accession>A0A3E1BPZ3</accession>
<dbReference type="RefSeq" id="WP_116273263.1">
    <property type="nucleotide sequence ID" value="NZ_KZ859521.1"/>
</dbReference>
<evidence type="ECO:0000256" key="1">
    <source>
        <dbReference type="SAM" id="Phobius"/>
    </source>
</evidence>
<proteinExistence type="predicted"/>
<name>A0A3E1BPZ3_RHILT</name>
<organism evidence="2 3">
    <name type="scientific">Rhizobium leguminosarum bv. trifolii</name>
    <dbReference type="NCBI Taxonomy" id="386"/>
    <lineage>
        <taxon>Bacteria</taxon>
        <taxon>Pseudomonadati</taxon>
        <taxon>Pseudomonadota</taxon>
        <taxon>Alphaproteobacteria</taxon>
        <taxon>Hyphomicrobiales</taxon>
        <taxon>Rhizobiaceae</taxon>
        <taxon>Rhizobium/Agrobacterium group</taxon>
        <taxon>Rhizobium</taxon>
    </lineage>
</organism>
<dbReference type="EMBL" id="NAOO01000010">
    <property type="protein sequence ID" value="RFB95974.1"/>
    <property type="molecule type" value="Genomic_DNA"/>
</dbReference>
<keyword evidence="1" id="KW-1133">Transmembrane helix</keyword>
<evidence type="ECO:0000313" key="2">
    <source>
        <dbReference type="EMBL" id="RFB95974.1"/>
    </source>
</evidence>
<feature type="transmembrane region" description="Helical" evidence="1">
    <location>
        <begin position="56"/>
        <end position="76"/>
    </location>
</feature>
<evidence type="ECO:0000313" key="3">
    <source>
        <dbReference type="Proteomes" id="UP000256748"/>
    </source>
</evidence>
<reference evidence="2 3" key="1">
    <citation type="submission" date="2017-03" db="EMBL/GenBank/DDBJ databases">
        <title>Genome analysis of Rhizobial strains effectives or ineffectives for nitrogen fixation isolated from bean seeds.</title>
        <authorList>
            <person name="Peralta H."/>
            <person name="Aguilar-Vera A."/>
            <person name="Mora Y."/>
            <person name="Vargas-Lagunas C."/>
            <person name="Girard L."/>
            <person name="Mora J."/>
        </authorList>
    </citation>
    <scope>NUCLEOTIDE SEQUENCE [LARGE SCALE GENOMIC DNA]</scope>
    <source>
        <strain evidence="2 3">CCGM5</strain>
    </source>
</reference>
<protein>
    <recommendedName>
        <fullName evidence="4">Transmembrane protein</fullName>
    </recommendedName>
</protein>
<dbReference type="AlphaFoldDB" id="A0A3E1BPZ3"/>
<comment type="caution">
    <text evidence="2">The sequence shown here is derived from an EMBL/GenBank/DDBJ whole genome shotgun (WGS) entry which is preliminary data.</text>
</comment>
<gene>
    <name evidence="2" type="ORF">B5K10_10540</name>
</gene>
<keyword evidence="1" id="KW-0812">Transmembrane</keyword>
<evidence type="ECO:0008006" key="4">
    <source>
        <dbReference type="Google" id="ProtNLM"/>
    </source>
</evidence>
<feature type="transmembrane region" description="Helical" evidence="1">
    <location>
        <begin position="20"/>
        <end position="44"/>
    </location>
</feature>
<dbReference type="Proteomes" id="UP000256748">
    <property type="component" value="Unassembled WGS sequence"/>
</dbReference>
<keyword evidence="1" id="KW-0472">Membrane</keyword>